<gene>
    <name evidence="1" type="ORF">BDN72DRAFT_902130</name>
</gene>
<evidence type="ECO:0000313" key="1">
    <source>
        <dbReference type="EMBL" id="TFK63779.1"/>
    </source>
</evidence>
<dbReference type="Proteomes" id="UP000308600">
    <property type="component" value="Unassembled WGS sequence"/>
</dbReference>
<organism evidence="1 2">
    <name type="scientific">Pluteus cervinus</name>
    <dbReference type="NCBI Taxonomy" id="181527"/>
    <lineage>
        <taxon>Eukaryota</taxon>
        <taxon>Fungi</taxon>
        <taxon>Dikarya</taxon>
        <taxon>Basidiomycota</taxon>
        <taxon>Agaricomycotina</taxon>
        <taxon>Agaricomycetes</taxon>
        <taxon>Agaricomycetidae</taxon>
        <taxon>Agaricales</taxon>
        <taxon>Pluteineae</taxon>
        <taxon>Pluteaceae</taxon>
        <taxon>Pluteus</taxon>
    </lineage>
</organism>
<protein>
    <submittedName>
        <fullName evidence="1">Uncharacterized protein</fullName>
    </submittedName>
</protein>
<proteinExistence type="predicted"/>
<reference evidence="1 2" key="1">
    <citation type="journal article" date="2019" name="Nat. Ecol. Evol.">
        <title>Megaphylogeny resolves global patterns of mushroom evolution.</title>
        <authorList>
            <person name="Varga T."/>
            <person name="Krizsan K."/>
            <person name="Foldi C."/>
            <person name="Dima B."/>
            <person name="Sanchez-Garcia M."/>
            <person name="Sanchez-Ramirez S."/>
            <person name="Szollosi G.J."/>
            <person name="Szarkandi J.G."/>
            <person name="Papp V."/>
            <person name="Albert L."/>
            <person name="Andreopoulos W."/>
            <person name="Angelini C."/>
            <person name="Antonin V."/>
            <person name="Barry K.W."/>
            <person name="Bougher N.L."/>
            <person name="Buchanan P."/>
            <person name="Buyck B."/>
            <person name="Bense V."/>
            <person name="Catcheside P."/>
            <person name="Chovatia M."/>
            <person name="Cooper J."/>
            <person name="Damon W."/>
            <person name="Desjardin D."/>
            <person name="Finy P."/>
            <person name="Geml J."/>
            <person name="Haridas S."/>
            <person name="Hughes K."/>
            <person name="Justo A."/>
            <person name="Karasinski D."/>
            <person name="Kautmanova I."/>
            <person name="Kiss B."/>
            <person name="Kocsube S."/>
            <person name="Kotiranta H."/>
            <person name="LaButti K.M."/>
            <person name="Lechner B.E."/>
            <person name="Liimatainen K."/>
            <person name="Lipzen A."/>
            <person name="Lukacs Z."/>
            <person name="Mihaltcheva S."/>
            <person name="Morgado L.N."/>
            <person name="Niskanen T."/>
            <person name="Noordeloos M.E."/>
            <person name="Ohm R.A."/>
            <person name="Ortiz-Santana B."/>
            <person name="Ovrebo C."/>
            <person name="Racz N."/>
            <person name="Riley R."/>
            <person name="Savchenko A."/>
            <person name="Shiryaev A."/>
            <person name="Soop K."/>
            <person name="Spirin V."/>
            <person name="Szebenyi C."/>
            <person name="Tomsovsky M."/>
            <person name="Tulloss R.E."/>
            <person name="Uehling J."/>
            <person name="Grigoriev I.V."/>
            <person name="Vagvolgyi C."/>
            <person name="Papp T."/>
            <person name="Martin F.M."/>
            <person name="Miettinen O."/>
            <person name="Hibbett D.S."/>
            <person name="Nagy L.G."/>
        </authorList>
    </citation>
    <scope>NUCLEOTIDE SEQUENCE [LARGE SCALE GENOMIC DNA]</scope>
    <source>
        <strain evidence="1 2">NL-1719</strain>
    </source>
</reference>
<evidence type="ECO:0000313" key="2">
    <source>
        <dbReference type="Proteomes" id="UP000308600"/>
    </source>
</evidence>
<sequence length="722" mass="83839">MNALSRSWLKQEGRGNPGRLWDRLACGESDPAKTGCCYNRVAGLDNTTLQASFRQQVTNPTLKDLTFKQATSNSTKPVERDSIPHGLTDKDCTHSLQAKAVMPSSSSIGVDELPDEILVEIFLLIPRHRWRTTPNHSTPHEHLHYPRPTYRKRLPWVLTHVCRKWREIARSTGRLWSYLPSINVCQPNPHLREYLSLAGTATPLSLHIRKETSKTDSEALSLVLERVEQWQDVMIVFPYDELPDLRPLRSSFQMLRAIHLIHHFGRDFPRDLFSDAPVLEELTYMIFAPNPILPPSLKKYHAYSPGPIDIIDLFSRAPQLVTVSLSNSSSSPWTHNQTELPPVVMPSLESLRLEDCWDDPGGPFLRALTLPRLQNLHLEMTADSDNLRYPHIIQMIQRSHASLRTLTIEAHIDAYPTPTRLRDLFAATPDLEFFRWCSRRAQRVENDLLAIFCDPGILPKLKTLIFDSWMYPAFQIDQSLLLNIIGARGPCRGYDTTSQGPNRWLTYLCVRKSDLNEDARVSLTGWSPQNDPHYGHLVDIKEHLKMLFETPVHNRQIEDIDTINHHLKYLTEEGQSFKLHYRGRIEVHILLAQLVLRGPSHPPGAYRIESDWIPKIEPALEIWKSRTREYVQASRWFRFHQCMYWVAENQSDVYDMFWETEPSPDSWFHFRRRSMPMTFLYPTKPYNWMPDWEHAELSYKAYQPLPLIKETESDDADLRTAK</sequence>
<dbReference type="EMBL" id="ML208505">
    <property type="protein sequence ID" value="TFK63779.1"/>
    <property type="molecule type" value="Genomic_DNA"/>
</dbReference>
<keyword evidence="2" id="KW-1185">Reference proteome</keyword>
<accession>A0ACD3AEH6</accession>
<name>A0ACD3AEH6_9AGAR</name>